<dbReference type="OMA" id="QYTHPGQ"/>
<dbReference type="HOGENOM" id="CLU_014819_3_2_1"/>
<evidence type="ECO:0000313" key="9">
    <source>
        <dbReference type="EMBL" id="KEZ45122.1"/>
    </source>
</evidence>
<organism evidence="9 10">
    <name type="scientific">Pseudallescheria apiosperma</name>
    <name type="common">Scedosporium apiospermum</name>
    <dbReference type="NCBI Taxonomy" id="563466"/>
    <lineage>
        <taxon>Eukaryota</taxon>
        <taxon>Fungi</taxon>
        <taxon>Dikarya</taxon>
        <taxon>Ascomycota</taxon>
        <taxon>Pezizomycotina</taxon>
        <taxon>Sordariomycetes</taxon>
        <taxon>Hypocreomycetidae</taxon>
        <taxon>Microascales</taxon>
        <taxon>Microascaceae</taxon>
        <taxon>Scedosporium</taxon>
    </lineage>
</organism>
<keyword evidence="2" id="KW-0719">Serine esterase</keyword>
<keyword evidence="10" id="KW-1185">Reference proteome</keyword>
<keyword evidence="6" id="KW-0106">Calcium</keyword>
<keyword evidence="5 8" id="KW-0378">Hydrolase</keyword>
<sequence length="411" mass="43702">MASLLYLAGGLLSLATLGVAKKCTCGDFSGLTLPNIEVLSLDVAVNRTTVAESPGGHSTSVRFCQVSIQYTHPGQNDAITTWIGLPLREAEWNGRFLMEGGGGWQAGSPRNVLGPVSNGYTSSSTDGGLNTTATAAEWGMVSEGNVNWPAIIDFSSVALDEAARLGKLATELYFGKGLEYSYWSGCSTGGRRGHMMAQRYPENFDGIVAGCPAFNWHRFVMAEVWPPLLAQFLDTRPPSCVLDAFTAAAIEACDELDGVGNVDRFFLQGVDEYTSVIGTDNPDLTGLRKAGGKVLAWHGLADTLIFPNGTIDYYERVVEANKNVSDYYRFFLAPGVGHCSGGSGPNPSAYLLDTVRAWVENGIAPETLPGTGAAVAGTNKTATRTLQLCRYPSVLTYVGADPNDSASFTCV</sequence>
<keyword evidence="4 8" id="KW-0732">Signal</keyword>
<dbReference type="GO" id="GO:0030600">
    <property type="term" value="F:feruloyl esterase activity"/>
    <property type="evidence" value="ECO:0007669"/>
    <property type="project" value="UniProtKB-ARBA"/>
</dbReference>
<feature type="chain" id="PRO_5005106078" description="Carboxylic ester hydrolase" evidence="8">
    <location>
        <begin position="21"/>
        <end position="411"/>
    </location>
</feature>
<dbReference type="VEuPathDB" id="FungiDB:SAPIO_CDS2557"/>
<dbReference type="EC" id="3.1.1.-" evidence="8"/>
<keyword evidence="7" id="KW-1015">Disulfide bond</keyword>
<dbReference type="AlphaFoldDB" id="A0A084GCR0"/>
<evidence type="ECO:0000256" key="6">
    <source>
        <dbReference type="ARBA" id="ARBA00022837"/>
    </source>
</evidence>
<dbReference type="Gene3D" id="3.40.50.1820">
    <property type="entry name" value="alpha/beta hydrolase"/>
    <property type="match status" value="1"/>
</dbReference>
<evidence type="ECO:0000256" key="2">
    <source>
        <dbReference type="ARBA" id="ARBA00022487"/>
    </source>
</evidence>
<dbReference type="PANTHER" id="PTHR33938:SF8">
    <property type="entry name" value="CARBOXYLIC ESTER HYDROLASE"/>
    <property type="match status" value="1"/>
</dbReference>
<comment type="caution">
    <text evidence="9">The sequence shown here is derived from an EMBL/GenBank/DDBJ whole genome shotgun (WGS) entry which is preliminary data.</text>
</comment>
<accession>A0A084GCR0</accession>
<name>A0A084GCR0_PSEDA</name>
<evidence type="ECO:0000256" key="8">
    <source>
        <dbReference type="RuleBase" id="RU361238"/>
    </source>
</evidence>
<keyword evidence="3" id="KW-0479">Metal-binding</keyword>
<dbReference type="InterPro" id="IPR011118">
    <property type="entry name" value="Tannase/feruloyl_esterase"/>
</dbReference>
<evidence type="ECO:0000256" key="3">
    <source>
        <dbReference type="ARBA" id="ARBA00022723"/>
    </source>
</evidence>
<dbReference type="SUPFAM" id="SSF53474">
    <property type="entry name" value="alpha/beta-Hydrolases"/>
    <property type="match status" value="1"/>
</dbReference>
<reference evidence="9 10" key="1">
    <citation type="journal article" date="2014" name="Genome Announc.">
        <title>Draft genome sequence of the pathogenic fungus Scedosporium apiospermum.</title>
        <authorList>
            <person name="Vandeputte P."/>
            <person name="Ghamrawi S."/>
            <person name="Rechenmann M."/>
            <person name="Iltis A."/>
            <person name="Giraud S."/>
            <person name="Fleury M."/>
            <person name="Thornton C."/>
            <person name="Delhaes L."/>
            <person name="Meyer W."/>
            <person name="Papon N."/>
            <person name="Bouchara J.P."/>
        </authorList>
    </citation>
    <scope>NUCLEOTIDE SEQUENCE [LARGE SCALE GENOMIC DNA]</scope>
    <source>
        <strain evidence="9 10">IHEM 14462</strain>
    </source>
</reference>
<dbReference type="EMBL" id="JOWA01000086">
    <property type="protein sequence ID" value="KEZ45122.1"/>
    <property type="molecule type" value="Genomic_DNA"/>
</dbReference>
<feature type="signal peptide" evidence="8">
    <location>
        <begin position="1"/>
        <end position="20"/>
    </location>
</feature>
<dbReference type="GeneID" id="27721629"/>
<protein>
    <recommendedName>
        <fullName evidence="8">Carboxylic ester hydrolase</fullName>
        <ecNumber evidence="8">3.1.1.-</ecNumber>
    </recommendedName>
</protein>
<evidence type="ECO:0000256" key="1">
    <source>
        <dbReference type="ARBA" id="ARBA00006249"/>
    </source>
</evidence>
<comment type="similarity">
    <text evidence="1 8">Belongs to the tannase family.</text>
</comment>
<proteinExistence type="inferred from homology"/>
<dbReference type="KEGG" id="sapo:SAPIO_CDS2557"/>
<dbReference type="GO" id="GO:0046872">
    <property type="term" value="F:metal ion binding"/>
    <property type="evidence" value="ECO:0007669"/>
    <property type="project" value="UniProtKB-KW"/>
</dbReference>
<dbReference type="InterPro" id="IPR029058">
    <property type="entry name" value="AB_hydrolase_fold"/>
</dbReference>
<evidence type="ECO:0000256" key="7">
    <source>
        <dbReference type="ARBA" id="ARBA00023157"/>
    </source>
</evidence>
<evidence type="ECO:0000256" key="4">
    <source>
        <dbReference type="ARBA" id="ARBA00022729"/>
    </source>
</evidence>
<dbReference type="RefSeq" id="XP_016644921.1">
    <property type="nucleotide sequence ID" value="XM_016785545.1"/>
</dbReference>
<dbReference type="OrthoDB" id="3039123at2759"/>
<dbReference type="Proteomes" id="UP000028545">
    <property type="component" value="Unassembled WGS sequence"/>
</dbReference>
<evidence type="ECO:0000313" key="10">
    <source>
        <dbReference type="Proteomes" id="UP000028545"/>
    </source>
</evidence>
<gene>
    <name evidence="9" type="ORF">SAPIO_CDS2557</name>
</gene>
<dbReference type="Pfam" id="PF07519">
    <property type="entry name" value="Tannase"/>
    <property type="match status" value="2"/>
</dbReference>
<evidence type="ECO:0000256" key="5">
    <source>
        <dbReference type="ARBA" id="ARBA00022801"/>
    </source>
</evidence>
<dbReference type="PANTHER" id="PTHR33938">
    <property type="entry name" value="FERULOYL ESTERASE B-RELATED"/>
    <property type="match status" value="1"/>
</dbReference>